<keyword evidence="3" id="KW-1185">Reference proteome</keyword>
<proteinExistence type="predicted"/>
<organism evidence="2 3">
    <name type="scientific">Laetiporus sulphureus 93-53</name>
    <dbReference type="NCBI Taxonomy" id="1314785"/>
    <lineage>
        <taxon>Eukaryota</taxon>
        <taxon>Fungi</taxon>
        <taxon>Dikarya</taxon>
        <taxon>Basidiomycota</taxon>
        <taxon>Agaricomycotina</taxon>
        <taxon>Agaricomycetes</taxon>
        <taxon>Polyporales</taxon>
        <taxon>Laetiporus</taxon>
    </lineage>
</organism>
<gene>
    <name evidence="2" type="ORF">LAESUDRAFT_810390</name>
</gene>
<dbReference type="InParanoid" id="A0A165GBH9"/>
<dbReference type="EMBL" id="KV427610">
    <property type="protein sequence ID" value="KZT10113.1"/>
    <property type="molecule type" value="Genomic_DNA"/>
</dbReference>
<feature type="region of interest" description="Disordered" evidence="1">
    <location>
        <begin position="1"/>
        <end position="23"/>
    </location>
</feature>
<protein>
    <submittedName>
        <fullName evidence="2">Uncharacterized protein</fullName>
    </submittedName>
</protein>
<dbReference type="Proteomes" id="UP000076871">
    <property type="component" value="Unassembled WGS sequence"/>
</dbReference>
<dbReference type="GeneID" id="63831243"/>
<evidence type="ECO:0000313" key="3">
    <source>
        <dbReference type="Proteomes" id="UP000076871"/>
    </source>
</evidence>
<dbReference type="AlphaFoldDB" id="A0A165GBH9"/>
<evidence type="ECO:0000256" key="1">
    <source>
        <dbReference type="SAM" id="MobiDB-lite"/>
    </source>
</evidence>
<name>A0A165GBH9_9APHY</name>
<sequence>MHISAQGVPAASDTRPSLTHPAPALIHSPSPCSVFRTCSPAHALSPSCSRLSRFQPYHTASALYLTASYSPDRPFSLPPPAATLRTSSPWPTPHLLEGARFVSAMRMPGVHERVEAACAALHSRMLRITFSSIQHRAAPSIKRVNIEQEL</sequence>
<evidence type="ECO:0000313" key="2">
    <source>
        <dbReference type="EMBL" id="KZT10113.1"/>
    </source>
</evidence>
<dbReference type="RefSeq" id="XP_040767853.1">
    <property type="nucleotide sequence ID" value="XM_040914215.1"/>
</dbReference>
<reference evidence="2 3" key="1">
    <citation type="journal article" date="2016" name="Mol. Biol. Evol.">
        <title>Comparative Genomics of Early-Diverging Mushroom-Forming Fungi Provides Insights into the Origins of Lignocellulose Decay Capabilities.</title>
        <authorList>
            <person name="Nagy L.G."/>
            <person name="Riley R."/>
            <person name="Tritt A."/>
            <person name="Adam C."/>
            <person name="Daum C."/>
            <person name="Floudas D."/>
            <person name="Sun H."/>
            <person name="Yadav J.S."/>
            <person name="Pangilinan J."/>
            <person name="Larsson K.H."/>
            <person name="Matsuura K."/>
            <person name="Barry K."/>
            <person name="Labutti K."/>
            <person name="Kuo R."/>
            <person name="Ohm R.A."/>
            <person name="Bhattacharya S.S."/>
            <person name="Shirouzu T."/>
            <person name="Yoshinaga Y."/>
            <person name="Martin F.M."/>
            <person name="Grigoriev I.V."/>
            <person name="Hibbett D.S."/>
        </authorList>
    </citation>
    <scope>NUCLEOTIDE SEQUENCE [LARGE SCALE GENOMIC DNA]</scope>
    <source>
        <strain evidence="2 3">93-53</strain>
    </source>
</reference>
<accession>A0A165GBH9</accession>